<accession>A0A182FZC7</accession>
<dbReference type="AlphaFoldDB" id="A0A182FZC7"/>
<dbReference type="Proteomes" id="UP000069272">
    <property type="component" value="Chromosome 3R"/>
</dbReference>
<sequence>MYSWCACVASSGPYDNYANTVHARGTGHGPGYGRCHSRSRDVEEVYSPLYGGGVPVASALLLVGNGNGSTTGCYPFDLFQRQCQRSSCPAGKPLLHTLPCYARDVYSFRGKLTFPLATEWLV</sequence>
<organism evidence="1 2">
    <name type="scientific">Anopheles albimanus</name>
    <name type="common">New world malaria mosquito</name>
    <dbReference type="NCBI Taxonomy" id="7167"/>
    <lineage>
        <taxon>Eukaryota</taxon>
        <taxon>Metazoa</taxon>
        <taxon>Ecdysozoa</taxon>
        <taxon>Arthropoda</taxon>
        <taxon>Hexapoda</taxon>
        <taxon>Insecta</taxon>
        <taxon>Pterygota</taxon>
        <taxon>Neoptera</taxon>
        <taxon>Endopterygota</taxon>
        <taxon>Diptera</taxon>
        <taxon>Nematocera</taxon>
        <taxon>Culicoidea</taxon>
        <taxon>Culicidae</taxon>
        <taxon>Anophelinae</taxon>
        <taxon>Anopheles</taxon>
    </lineage>
</organism>
<dbReference type="EnsemblMetazoa" id="AALB014943-RA">
    <property type="protein sequence ID" value="AALB014943-PA"/>
    <property type="gene ID" value="AALB014943"/>
</dbReference>
<dbReference type="VEuPathDB" id="VectorBase:AALB014943"/>
<proteinExistence type="predicted"/>
<protein>
    <submittedName>
        <fullName evidence="1">Uncharacterized protein</fullName>
    </submittedName>
</protein>
<evidence type="ECO:0000313" key="1">
    <source>
        <dbReference type="EnsemblMetazoa" id="AALB014943-PA"/>
    </source>
</evidence>
<reference evidence="1 2" key="1">
    <citation type="journal article" date="2017" name="G3 (Bethesda)">
        <title>The Physical Genome Mapping of Anopheles albimanus Corrected Scaffold Misassemblies and Identified Interarm Rearrangements in Genus Anopheles.</title>
        <authorList>
            <person name="Artemov G.N."/>
            <person name="Peery A.N."/>
            <person name="Jiang X."/>
            <person name="Tu Z."/>
            <person name="Stegniy V.N."/>
            <person name="Sharakhova M.V."/>
            <person name="Sharakhov I.V."/>
        </authorList>
    </citation>
    <scope>NUCLEOTIDE SEQUENCE [LARGE SCALE GENOMIC DNA]</scope>
    <source>
        <strain evidence="1 2">ALBI9_A</strain>
    </source>
</reference>
<evidence type="ECO:0000313" key="2">
    <source>
        <dbReference type="Proteomes" id="UP000069272"/>
    </source>
</evidence>
<keyword evidence="2" id="KW-1185">Reference proteome</keyword>
<name>A0A182FZC7_ANOAL</name>
<reference evidence="1" key="2">
    <citation type="submission" date="2022-08" db="UniProtKB">
        <authorList>
            <consortium name="EnsemblMetazoa"/>
        </authorList>
    </citation>
    <scope>IDENTIFICATION</scope>
    <source>
        <strain evidence="1">STECLA/ALBI9_A</strain>
    </source>
</reference>